<evidence type="ECO:0000313" key="2">
    <source>
        <dbReference type="EMBL" id="KAK6151806.1"/>
    </source>
</evidence>
<dbReference type="InterPro" id="IPR043502">
    <property type="entry name" value="DNA/RNA_pol_sf"/>
</dbReference>
<gene>
    <name evidence="2" type="ORF">DH2020_014441</name>
</gene>
<dbReference type="SUPFAM" id="SSF56672">
    <property type="entry name" value="DNA/RNA polymerases"/>
    <property type="match status" value="1"/>
</dbReference>
<dbReference type="PROSITE" id="PS50878">
    <property type="entry name" value="RT_POL"/>
    <property type="match status" value="1"/>
</dbReference>
<feature type="domain" description="Reverse transcriptase" evidence="1">
    <location>
        <begin position="1"/>
        <end position="170"/>
    </location>
</feature>
<evidence type="ECO:0000259" key="1">
    <source>
        <dbReference type="PROSITE" id="PS50878"/>
    </source>
</evidence>
<name>A0ABR0WWY1_REHGL</name>
<reference evidence="2 3" key="1">
    <citation type="journal article" date="2021" name="Comput. Struct. Biotechnol. J.">
        <title>De novo genome assembly of the potent medicinal plant Rehmannia glutinosa using nanopore technology.</title>
        <authorList>
            <person name="Ma L."/>
            <person name="Dong C."/>
            <person name="Song C."/>
            <person name="Wang X."/>
            <person name="Zheng X."/>
            <person name="Niu Y."/>
            <person name="Chen S."/>
            <person name="Feng W."/>
        </authorList>
    </citation>
    <scope>NUCLEOTIDE SEQUENCE [LARGE SCALE GENOMIC DNA]</scope>
    <source>
        <strain evidence="2">DH-2019</strain>
    </source>
</reference>
<dbReference type="EMBL" id="JABTTQ020000007">
    <property type="protein sequence ID" value="KAK6151806.1"/>
    <property type="molecule type" value="Genomic_DNA"/>
</dbReference>
<comment type="caution">
    <text evidence="2">The sequence shown here is derived from an EMBL/GenBank/DDBJ whole genome shotgun (WGS) entry which is preliminary data.</text>
</comment>
<proteinExistence type="predicted"/>
<dbReference type="Proteomes" id="UP001318860">
    <property type="component" value="Unassembled WGS sequence"/>
</dbReference>
<protein>
    <recommendedName>
        <fullName evidence="1">Reverse transcriptase domain-containing protein</fullName>
    </recommendedName>
</protein>
<dbReference type="PANTHER" id="PTHR33116">
    <property type="entry name" value="REVERSE TRANSCRIPTASE ZINC-BINDING DOMAIN-CONTAINING PROTEIN-RELATED-RELATED"/>
    <property type="match status" value="1"/>
</dbReference>
<keyword evidence="3" id="KW-1185">Reference proteome</keyword>
<sequence>MILKIDIRKAFDTLRWDFLLYVLRRFGFSETFVRWVEVVLRSSRISVLLNGMPVGYFACSRGVRQGDPLSPLLFCIAKEVLGRLITSAMDQSSLLYAGDILILEAANSSNSKFILNILEGYGNASGQFFSLEKSKIYVNDNISRQLPNCIQTDFGISRGSVPFTYLGAPLFKGAPMIRLFQPLFDKIVSKFQTWKGNSLFMAATLLKQMEKAMRNFIWTGDVNSKGKVVVNWDTCCTPRAEGGLGVRSLKAANKAFLMKLG</sequence>
<accession>A0ABR0WWY1</accession>
<organism evidence="2 3">
    <name type="scientific">Rehmannia glutinosa</name>
    <name type="common">Chinese foxglove</name>
    <dbReference type="NCBI Taxonomy" id="99300"/>
    <lineage>
        <taxon>Eukaryota</taxon>
        <taxon>Viridiplantae</taxon>
        <taxon>Streptophyta</taxon>
        <taxon>Embryophyta</taxon>
        <taxon>Tracheophyta</taxon>
        <taxon>Spermatophyta</taxon>
        <taxon>Magnoliopsida</taxon>
        <taxon>eudicotyledons</taxon>
        <taxon>Gunneridae</taxon>
        <taxon>Pentapetalae</taxon>
        <taxon>asterids</taxon>
        <taxon>lamiids</taxon>
        <taxon>Lamiales</taxon>
        <taxon>Orobanchaceae</taxon>
        <taxon>Rehmannieae</taxon>
        <taxon>Rehmannia</taxon>
    </lineage>
</organism>
<dbReference type="PANTHER" id="PTHR33116:SF78">
    <property type="entry name" value="OS12G0587133 PROTEIN"/>
    <property type="match status" value="1"/>
</dbReference>
<evidence type="ECO:0000313" key="3">
    <source>
        <dbReference type="Proteomes" id="UP001318860"/>
    </source>
</evidence>
<dbReference type="Pfam" id="PF00078">
    <property type="entry name" value="RVT_1"/>
    <property type="match status" value="1"/>
</dbReference>
<dbReference type="InterPro" id="IPR000477">
    <property type="entry name" value="RT_dom"/>
</dbReference>